<evidence type="ECO:0000256" key="1">
    <source>
        <dbReference type="ARBA" id="ARBA00000923"/>
    </source>
</evidence>
<keyword evidence="32" id="KW-0472">Membrane</keyword>
<reference evidence="34" key="3">
    <citation type="submission" date="2025-09" db="UniProtKB">
        <authorList>
            <consortium name="Ensembl"/>
        </authorList>
    </citation>
    <scope>IDENTIFICATION</scope>
</reference>
<evidence type="ECO:0000256" key="12">
    <source>
        <dbReference type="ARBA" id="ARBA00023369"/>
    </source>
</evidence>
<evidence type="ECO:0000256" key="31">
    <source>
        <dbReference type="RuleBase" id="RU361235"/>
    </source>
</evidence>
<evidence type="ECO:0000313" key="34">
    <source>
        <dbReference type="Ensembl" id="ENSSAUP00010003304.1"/>
    </source>
</evidence>
<comment type="catalytic activity">
    <reaction evidence="19">
        <text>12-octadecanoyloxy-octadecanoate + H2O = 12-hydroxyoctadecanoate + octadecanoate + H(+)</text>
        <dbReference type="Rhea" id="RHEA:52080"/>
        <dbReference type="ChEBI" id="CHEBI:15377"/>
        <dbReference type="ChEBI" id="CHEBI:15378"/>
        <dbReference type="ChEBI" id="CHEBI:25629"/>
        <dbReference type="ChEBI" id="CHEBI:84201"/>
        <dbReference type="ChEBI" id="CHEBI:136330"/>
    </reaction>
    <physiologicalReaction direction="left-to-right" evidence="19">
        <dbReference type="Rhea" id="RHEA:52081"/>
    </physiologicalReaction>
</comment>
<comment type="catalytic activity">
    <reaction evidence="22">
        <text>9-octadecanoyloxy-octadecanoate + H2O = 9-hydroxy-octadecanoate + octadecanoate + H(+)</text>
        <dbReference type="Rhea" id="RHEA:52096"/>
        <dbReference type="ChEBI" id="CHEBI:15377"/>
        <dbReference type="ChEBI" id="CHEBI:15378"/>
        <dbReference type="ChEBI" id="CHEBI:25629"/>
        <dbReference type="ChEBI" id="CHEBI:136286"/>
        <dbReference type="ChEBI" id="CHEBI:136373"/>
    </reaction>
    <physiologicalReaction direction="left-to-right" evidence="22">
        <dbReference type="Rhea" id="RHEA:52097"/>
    </physiologicalReaction>
</comment>
<comment type="catalytic activity">
    <reaction evidence="13">
        <text>a butanoate ester + H2O = an aliphatic alcohol + butanoate + H(+)</text>
        <dbReference type="Rhea" id="RHEA:47348"/>
        <dbReference type="ChEBI" id="CHEBI:2571"/>
        <dbReference type="ChEBI" id="CHEBI:15377"/>
        <dbReference type="ChEBI" id="CHEBI:15378"/>
        <dbReference type="ChEBI" id="CHEBI:17968"/>
        <dbReference type="ChEBI" id="CHEBI:50477"/>
    </reaction>
    <physiologicalReaction direction="left-to-right" evidence="13">
        <dbReference type="Rhea" id="RHEA:47349"/>
    </physiologicalReaction>
</comment>
<keyword evidence="8" id="KW-0442">Lipid degradation</keyword>
<evidence type="ECO:0000256" key="14">
    <source>
        <dbReference type="ARBA" id="ARBA00047368"/>
    </source>
</evidence>
<evidence type="ECO:0000256" key="28">
    <source>
        <dbReference type="ARBA" id="ARBA00052473"/>
    </source>
</evidence>
<comment type="catalytic activity">
    <reaction evidence="26">
        <text>12-(9Z-hexadecenoyloxy)-octadecanoate + H2O = 12-hydroxyoctadecanoate + (9Z)-hexadecenoate + H(+)</text>
        <dbReference type="Rhea" id="RHEA:52072"/>
        <dbReference type="ChEBI" id="CHEBI:15377"/>
        <dbReference type="ChEBI" id="CHEBI:15378"/>
        <dbReference type="ChEBI" id="CHEBI:32372"/>
        <dbReference type="ChEBI" id="CHEBI:84201"/>
        <dbReference type="ChEBI" id="CHEBI:136312"/>
    </reaction>
    <physiologicalReaction direction="left-to-right" evidence="26">
        <dbReference type="Rhea" id="RHEA:52073"/>
    </physiologicalReaction>
</comment>
<evidence type="ECO:0000256" key="5">
    <source>
        <dbReference type="ARBA" id="ARBA00022525"/>
    </source>
</evidence>
<dbReference type="GeneTree" id="ENSGT00940000156231"/>
<feature type="signal peptide" evidence="31">
    <location>
        <begin position="1"/>
        <end position="19"/>
    </location>
</feature>
<accession>A0A671TMY6</accession>
<comment type="subcellular location">
    <subcellularLocation>
        <location evidence="2">Secreted</location>
    </subcellularLocation>
</comment>
<evidence type="ECO:0000313" key="35">
    <source>
        <dbReference type="Proteomes" id="UP000472265"/>
    </source>
</evidence>
<comment type="catalytic activity">
    <reaction evidence="18">
        <text>1,2,3-tri-(9Z-octadecenoyl)-glycerol + H2O = di-(9Z)-octadecenoylglycerol + (9Z)-octadecenoate + H(+)</text>
        <dbReference type="Rhea" id="RHEA:38575"/>
        <dbReference type="ChEBI" id="CHEBI:15377"/>
        <dbReference type="ChEBI" id="CHEBI:15378"/>
        <dbReference type="ChEBI" id="CHEBI:30823"/>
        <dbReference type="ChEBI" id="CHEBI:53753"/>
        <dbReference type="ChEBI" id="CHEBI:75945"/>
    </reaction>
    <physiologicalReaction direction="left-to-right" evidence="18">
        <dbReference type="Rhea" id="RHEA:38576"/>
    </physiologicalReaction>
</comment>
<keyword evidence="5" id="KW-0964">Secreted</keyword>
<comment type="catalytic activity">
    <reaction evidence="17">
        <text>9-hexadecanoyloxy-octadecanoate + H2O = 9-hydroxy-octadecanoate + hexadecanoate + H(+)</text>
        <dbReference type="Rhea" id="RHEA:52052"/>
        <dbReference type="ChEBI" id="CHEBI:7896"/>
        <dbReference type="ChEBI" id="CHEBI:15377"/>
        <dbReference type="ChEBI" id="CHEBI:15378"/>
        <dbReference type="ChEBI" id="CHEBI:83670"/>
        <dbReference type="ChEBI" id="CHEBI:136286"/>
    </reaction>
    <physiologicalReaction direction="left-to-right" evidence="17">
        <dbReference type="Rhea" id="RHEA:52053"/>
    </physiologicalReaction>
</comment>
<comment type="catalytic activity">
    <reaction evidence="28">
        <text>5-(9Z-hexadecenoyloxy)-octadecanoate + H2O = 5-hydroxy-octadecanoate + (9Z)-hexadecenoate + H(+)</text>
        <dbReference type="Rhea" id="RHEA:52092"/>
        <dbReference type="ChEBI" id="CHEBI:15377"/>
        <dbReference type="ChEBI" id="CHEBI:15378"/>
        <dbReference type="ChEBI" id="CHEBI:32372"/>
        <dbReference type="ChEBI" id="CHEBI:136369"/>
        <dbReference type="ChEBI" id="CHEBI:136370"/>
    </reaction>
    <physiologicalReaction direction="left-to-right" evidence="28">
        <dbReference type="Rhea" id="RHEA:52093"/>
    </physiologicalReaction>
</comment>
<dbReference type="PROSITE" id="PS00941">
    <property type="entry name" value="CARBOXYLESTERASE_B_2"/>
    <property type="match status" value="1"/>
</dbReference>
<evidence type="ECO:0000256" key="20">
    <source>
        <dbReference type="ARBA" id="ARBA00048701"/>
    </source>
</evidence>
<gene>
    <name evidence="34" type="primary">CEL</name>
</gene>
<evidence type="ECO:0000256" key="6">
    <source>
        <dbReference type="ARBA" id="ARBA00022729"/>
    </source>
</evidence>
<dbReference type="SUPFAM" id="SSF53474">
    <property type="entry name" value="alpha/beta-Hydrolases"/>
    <property type="match status" value="1"/>
</dbReference>
<comment type="catalytic activity">
    <reaction evidence="29">
        <text>a sterol ester + H2O = a sterol + a fatty acid + H(+)</text>
        <dbReference type="Rhea" id="RHEA:10100"/>
        <dbReference type="ChEBI" id="CHEBI:15377"/>
        <dbReference type="ChEBI" id="CHEBI:15378"/>
        <dbReference type="ChEBI" id="CHEBI:15889"/>
        <dbReference type="ChEBI" id="CHEBI:28868"/>
        <dbReference type="ChEBI" id="CHEBI:35915"/>
        <dbReference type="EC" id="3.1.1.13"/>
    </reaction>
    <physiologicalReaction direction="left-to-right" evidence="29">
        <dbReference type="Rhea" id="RHEA:10101"/>
    </physiologicalReaction>
</comment>
<evidence type="ECO:0000256" key="22">
    <source>
        <dbReference type="ARBA" id="ARBA00049221"/>
    </source>
</evidence>
<keyword evidence="11" id="KW-0325">Glycoprotein</keyword>
<evidence type="ECO:0000256" key="8">
    <source>
        <dbReference type="ARBA" id="ARBA00022963"/>
    </source>
</evidence>
<evidence type="ECO:0000256" key="21">
    <source>
        <dbReference type="ARBA" id="ARBA00048800"/>
    </source>
</evidence>
<dbReference type="PROSITE" id="PS00122">
    <property type="entry name" value="CARBOXYLESTERASE_B_1"/>
    <property type="match status" value="1"/>
</dbReference>
<dbReference type="AlphaFoldDB" id="A0A671TMY6"/>
<feature type="domain" description="Carboxylesterase type B" evidence="33">
    <location>
        <begin position="24"/>
        <end position="511"/>
    </location>
</feature>
<evidence type="ECO:0000256" key="24">
    <source>
        <dbReference type="ARBA" id="ARBA00049296"/>
    </source>
</evidence>
<evidence type="ECO:0000256" key="23">
    <source>
        <dbReference type="ARBA" id="ARBA00049290"/>
    </source>
</evidence>
<comment type="catalytic activity">
    <reaction evidence="16">
        <text>cholesteryl (9Z-octadecenoate) + H2O = cholesterol + (9Z)-octadecenoate + H(+)</text>
        <dbReference type="Rhea" id="RHEA:33875"/>
        <dbReference type="ChEBI" id="CHEBI:15377"/>
        <dbReference type="ChEBI" id="CHEBI:15378"/>
        <dbReference type="ChEBI" id="CHEBI:16113"/>
        <dbReference type="ChEBI" id="CHEBI:30823"/>
        <dbReference type="ChEBI" id="CHEBI:46898"/>
    </reaction>
    <physiologicalReaction direction="left-to-right" evidence="16">
        <dbReference type="Rhea" id="RHEA:33876"/>
    </physiologicalReaction>
</comment>
<dbReference type="InterPro" id="IPR019819">
    <property type="entry name" value="Carboxylesterase_B_CS"/>
</dbReference>
<feature type="chain" id="PRO_5025706098" description="Carboxylic ester hydrolase" evidence="31">
    <location>
        <begin position="20"/>
        <end position="588"/>
    </location>
</feature>
<name>A0A671TMY6_SPAAU</name>
<dbReference type="InParanoid" id="A0A671TMY6"/>
<evidence type="ECO:0000256" key="4">
    <source>
        <dbReference type="ARBA" id="ARBA00022487"/>
    </source>
</evidence>
<keyword evidence="32" id="KW-0812">Transmembrane</keyword>
<organism evidence="34 35">
    <name type="scientific">Sparus aurata</name>
    <name type="common">Gilthead sea bream</name>
    <dbReference type="NCBI Taxonomy" id="8175"/>
    <lineage>
        <taxon>Eukaryota</taxon>
        <taxon>Metazoa</taxon>
        <taxon>Chordata</taxon>
        <taxon>Craniata</taxon>
        <taxon>Vertebrata</taxon>
        <taxon>Euteleostomi</taxon>
        <taxon>Actinopterygii</taxon>
        <taxon>Neopterygii</taxon>
        <taxon>Teleostei</taxon>
        <taxon>Neoteleostei</taxon>
        <taxon>Acanthomorphata</taxon>
        <taxon>Eupercaria</taxon>
        <taxon>Spariformes</taxon>
        <taxon>Sparidae</taxon>
        <taxon>Sparus</taxon>
    </lineage>
</organism>
<evidence type="ECO:0000256" key="10">
    <source>
        <dbReference type="ARBA" id="ARBA00023157"/>
    </source>
</evidence>
<evidence type="ECO:0000256" key="17">
    <source>
        <dbReference type="ARBA" id="ARBA00047863"/>
    </source>
</evidence>
<feature type="transmembrane region" description="Helical" evidence="32">
    <location>
        <begin position="539"/>
        <end position="561"/>
    </location>
</feature>
<evidence type="ECO:0000256" key="30">
    <source>
        <dbReference type="ARBA" id="ARBA00064516"/>
    </source>
</evidence>
<comment type="catalytic activity">
    <reaction evidence="12">
        <text>a triacylglycerol + H2O = a diacylglycerol + a fatty acid + H(+)</text>
        <dbReference type="Rhea" id="RHEA:12044"/>
        <dbReference type="ChEBI" id="CHEBI:15377"/>
        <dbReference type="ChEBI" id="CHEBI:15378"/>
        <dbReference type="ChEBI" id="CHEBI:17855"/>
        <dbReference type="ChEBI" id="CHEBI:18035"/>
        <dbReference type="ChEBI" id="CHEBI:28868"/>
        <dbReference type="EC" id="3.1.1.3"/>
    </reaction>
    <physiologicalReaction direction="left-to-right" evidence="12">
        <dbReference type="Rhea" id="RHEA:12045"/>
    </physiologicalReaction>
</comment>
<dbReference type="Gene3D" id="3.40.50.1820">
    <property type="entry name" value="alpha/beta hydrolase"/>
    <property type="match status" value="1"/>
</dbReference>
<comment type="catalytic activity">
    <reaction evidence="24">
        <text>13-(9Z-octadecenoyloxy)-octadecanoate + H2O = 13-hydroxy-octadecanoate + (9Z)-octadecenoate + H(+)</text>
        <dbReference type="Rhea" id="RHEA:52064"/>
        <dbReference type="ChEBI" id="CHEBI:15377"/>
        <dbReference type="ChEBI" id="CHEBI:15378"/>
        <dbReference type="ChEBI" id="CHEBI:30823"/>
        <dbReference type="ChEBI" id="CHEBI:136303"/>
        <dbReference type="ChEBI" id="CHEBI:136304"/>
    </reaction>
    <physiologicalReaction direction="left-to-right" evidence="24">
        <dbReference type="Rhea" id="RHEA:52065"/>
    </physiologicalReaction>
</comment>
<dbReference type="InterPro" id="IPR002018">
    <property type="entry name" value="CarbesteraseB"/>
</dbReference>
<comment type="catalytic activity">
    <reaction evidence="23">
        <text>1,2,3-trioctanoylglycerol + H2O = dioctanoylglycerol + octanoate + H(+)</text>
        <dbReference type="Rhea" id="RHEA:47864"/>
        <dbReference type="ChEBI" id="CHEBI:15377"/>
        <dbReference type="ChEBI" id="CHEBI:15378"/>
        <dbReference type="ChEBI" id="CHEBI:25646"/>
        <dbReference type="ChEBI" id="CHEBI:76978"/>
        <dbReference type="ChEBI" id="CHEBI:88066"/>
    </reaction>
    <physiologicalReaction direction="left-to-right" evidence="23">
        <dbReference type="Rhea" id="RHEA:47865"/>
    </physiologicalReaction>
</comment>
<keyword evidence="4" id="KW-0719">Serine esterase</keyword>
<evidence type="ECO:0000256" key="27">
    <source>
        <dbReference type="ARBA" id="ARBA00051791"/>
    </source>
</evidence>
<reference evidence="34" key="1">
    <citation type="submission" date="2021-04" db="EMBL/GenBank/DDBJ databases">
        <authorList>
            <consortium name="Wellcome Sanger Institute Data Sharing"/>
        </authorList>
    </citation>
    <scope>NUCLEOTIDE SEQUENCE [LARGE SCALE GENOMIC DNA]</scope>
</reference>
<proteinExistence type="inferred from homology"/>
<comment type="catalytic activity">
    <reaction evidence="15">
        <text>13-octadecanoyloxy-octadecanoate + H2O = 13-hydroxy-octadecanoate + octadecanoate + H(+)</text>
        <dbReference type="Rhea" id="RHEA:52084"/>
        <dbReference type="ChEBI" id="CHEBI:15377"/>
        <dbReference type="ChEBI" id="CHEBI:15378"/>
        <dbReference type="ChEBI" id="CHEBI:25629"/>
        <dbReference type="ChEBI" id="CHEBI:136304"/>
        <dbReference type="ChEBI" id="CHEBI:136335"/>
    </reaction>
    <physiologicalReaction direction="left-to-right" evidence="15">
        <dbReference type="Rhea" id="RHEA:52085"/>
    </physiologicalReaction>
</comment>
<comment type="catalytic activity">
    <reaction evidence="20">
        <text>12-(9Z-octadecenoyloxy)-octadecanoate + H2O = 12-hydroxyoctadecanoate + (9Z)-octadecenoate + H(+)</text>
        <dbReference type="Rhea" id="RHEA:52060"/>
        <dbReference type="ChEBI" id="CHEBI:15377"/>
        <dbReference type="ChEBI" id="CHEBI:15378"/>
        <dbReference type="ChEBI" id="CHEBI:30823"/>
        <dbReference type="ChEBI" id="CHEBI:84201"/>
        <dbReference type="ChEBI" id="CHEBI:136302"/>
    </reaction>
    <physiologicalReaction direction="left-to-right" evidence="20">
        <dbReference type="Rhea" id="RHEA:52061"/>
    </physiologicalReaction>
</comment>
<dbReference type="GO" id="GO:0016042">
    <property type="term" value="P:lipid catabolic process"/>
    <property type="evidence" value="ECO:0007669"/>
    <property type="project" value="UniProtKB-KW"/>
</dbReference>
<evidence type="ECO:0000256" key="13">
    <source>
        <dbReference type="ARBA" id="ARBA00033629"/>
    </source>
</evidence>
<dbReference type="Ensembl" id="ENSSAUT00010003582.1">
    <property type="protein sequence ID" value="ENSSAUP00010003304.1"/>
    <property type="gene ID" value="ENSSAUG00010001762.1"/>
</dbReference>
<evidence type="ECO:0000256" key="26">
    <source>
        <dbReference type="ARBA" id="ARBA00049428"/>
    </source>
</evidence>
<evidence type="ECO:0000256" key="29">
    <source>
        <dbReference type="ARBA" id="ARBA00053019"/>
    </source>
</evidence>
<dbReference type="InterPro" id="IPR029058">
    <property type="entry name" value="AB_hydrolase_fold"/>
</dbReference>
<reference evidence="34" key="2">
    <citation type="submission" date="2025-08" db="UniProtKB">
        <authorList>
            <consortium name="Ensembl"/>
        </authorList>
    </citation>
    <scope>IDENTIFICATION</scope>
</reference>
<comment type="catalytic activity">
    <reaction evidence="25">
        <text>13-(9Z-hexadecenoyloxy)-octadecanoate + H2O = 13-hydroxy-octadecanoate + (9Z)-hexadecenoate + H(+)</text>
        <dbReference type="Rhea" id="RHEA:52076"/>
        <dbReference type="ChEBI" id="CHEBI:15377"/>
        <dbReference type="ChEBI" id="CHEBI:15378"/>
        <dbReference type="ChEBI" id="CHEBI:32372"/>
        <dbReference type="ChEBI" id="CHEBI:136304"/>
        <dbReference type="ChEBI" id="CHEBI:136315"/>
    </reaction>
    <physiologicalReaction direction="left-to-right" evidence="25">
        <dbReference type="Rhea" id="RHEA:52077"/>
    </physiologicalReaction>
</comment>
<sequence>VMMLLLVVLLGVGLNSASAAKLGVVQTEGGQVEGRSHRMGLFRTVDVFKGIPFADVPGRWEKPTPHPGWSGVLKATKYRDRCLQVTLLQTETQGSEDCLYLNIFVPQGRSLSTNLPVMVYLFGGAFLLGASNDVAILGDSLYDGKEMADRGDVIIVTINYRVGTMGFLSSGDARLPGNYGLWDQHAAISWVRRNIRAFGGNPDNITIFGQSAGAASVSYQMLSPYSKGLFRRAISQCGVALSPWALQRSPMALTKKIARKVGCWRTNEDEMFTCLKMSDPVASLSSVGVVMDLLELAPVVDGDFIPDEPSQLFHNAAQFDYLAGVNSMDGHIFAGVDVPSINIRNDTTVKQVRGLLAGLTKEKGSAAIDSAYSVYTSNWGSFPEQAVVKKTVADIETDFLFLVPTQIALKLHAHGARTFSYLFNMKTRIPGFPRWVEAEHAEDLQYLFGKPFATPLVYFPRHRDLSQYMIAYWTNFARTGDPSIGDSKVPAPWPAFTKYHQPYMIINNKITKSSIRYCTLPHRTAHYCTVLDRTILYCVLFYCDVFGLLIFLCCLCSATTYDHTTSITGLKPTASCRQSGEKKKKPEG</sequence>
<keyword evidence="9" id="KW-0443">Lipid metabolism</keyword>
<keyword evidence="10" id="KW-1015">Disulfide bond</keyword>
<evidence type="ECO:0000256" key="16">
    <source>
        <dbReference type="ARBA" id="ARBA00047653"/>
    </source>
</evidence>
<evidence type="ECO:0000256" key="18">
    <source>
        <dbReference type="ARBA" id="ARBA00048386"/>
    </source>
</evidence>
<evidence type="ECO:0000256" key="3">
    <source>
        <dbReference type="ARBA" id="ARBA00005964"/>
    </source>
</evidence>
<dbReference type="Proteomes" id="UP000472265">
    <property type="component" value="Chromosome 5"/>
</dbReference>
<evidence type="ECO:0000256" key="2">
    <source>
        <dbReference type="ARBA" id="ARBA00004613"/>
    </source>
</evidence>
<dbReference type="CDD" id="cd00312">
    <property type="entry name" value="Esterase_lipase"/>
    <property type="match status" value="1"/>
</dbReference>
<dbReference type="GO" id="GO:0008126">
    <property type="term" value="F:acetylesterase activity"/>
    <property type="evidence" value="ECO:0007669"/>
    <property type="project" value="UniProtKB-EC"/>
</dbReference>
<evidence type="ECO:0000256" key="11">
    <source>
        <dbReference type="ARBA" id="ARBA00023180"/>
    </source>
</evidence>
<dbReference type="FunFam" id="3.40.50.1820:FF:000100">
    <property type="entry name" value="Carboxylic ester hydrolase"/>
    <property type="match status" value="1"/>
</dbReference>
<comment type="similarity">
    <text evidence="3 31">Belongs to the type-B carboxylesterase/lipase family.</text>
</comment>
<protein>
    <recommendedName>
        <fullName evidence="31">Carboxylic ester hydrolase</fullName>
        <ecNumber evidence="31">3.1.1.-</ecNumber>
    </recommendedName>
</protein>
<evidence type="ECO:0000259" key="33">
    <source>
        <dbReference type="Pfam" id="PF00135"/>
    </source>
</evidence>
<keyword evidence="32" id="KW-1133">Transmembrane helix</keyword>
<dbReference type="Pfam" id="PF00135">
    <property type="entry name" value="COesterase"/>
    <property type="match status" value="1"/>
</dbReference>
<evidence type="ECO:0000256" key="15">
    <source>
        <dbReference type="ARBA" id="ARBA00047427"/>
    </source>
</evidence>
<dbReference type="OMA" id="MEADTWR"/>
<keyword evidence="6 31" id="KW-0732">Signal</keyword>
<evidence type="ECO:0000256" key="19">
    <source>
        <dbReference type="ARBA" id="ARBA00048680"/>
    </source>
</evidence>
<evidence type="ECO:0000256" key="7">
    <source>
        <dbReference type="ARBA" id="ARBA00022801"/>
    </source>
</evidence>
<evidence type="ECO:0000256" key="25">
    <source>
        <dbReference type="ARBA" id="ARBA00049322"/>
    </source>
</evidence>
<evidence type="ECO:0000256" key="9">
    <source>
        <dbReference type="ARBA" id="ARBA00023098"/>
    </source>
</evidence>
<dbReference type="GO" id="GO:0004771">
    <property type="term" value="F:sterol ester esterase activity"/>
    <property type="evidence" value="ECO:0007669"/>
    <property type="project" value="UniProtKB-EC"/>
</dbReference>
<comment type="catalytic activity">
    <reaction evidence="1">
        <text>9-(9Z-hexadecenoyloxy)-octadecanoate + H2O = (9Z)-hexadecenoate + 9-hydroxy-octadecanoate + H(+)</text>
        <dbReference type="Rhea" id="RHEA:52068"/>
        <dbReference type="ChEBI" id="CHEBI:15377"/>
        <dbReference type="ChEBI" id="CHEBI:15378"/>
        <dbReference type="ChEBI" id="CHEBI:32372"/>
        <dbReference type="ChEBI" id="CHEBI:136286"/>
        <dbReference type="ChEBI" id="CHEBI:136309"/>
    </reaction>
    <physiologicalReaction direction="left-to-right" evidence="1">
        <dbReference type="Rhea" id="RHEA:52069"/>
    </physiologicalReaction>
</comment>
<comment type="catalytic activity">
    <reaction evidence="14">
        <text>12-hexadecanoyloxy-octadecanoate + H2O = 12-hydroxyoctadecanoate + hexadecanoate + H(+)</text>
        <dbReference type="Rhea" id="RHEA:52056"/>
        <dbReference type="ChEBI" id="CHEBI:7896"/>
        <dbReference type="ChEBI" id="CHEBI:15377"/>
        <dbReference type="ChEBI" id="CHEBI:15378"/>
        <dbReference type="ChEBI" id="CHEBI:83677"/>
        <dbReference type="ChEBI" id="CHEBI:84201"/>
    </reaction>
    <physiologicalReaction direction="left-to-right" evidence="14">
        <dbReference type="Rhea" id="RHEA:52057"/>
    </physiologicalReaction>
</comment>
<comment type="subunit">
    <text evidence="30">Interacts with CLC.</text>
</comment>
<keyword evidence="35" id="KW-1185">Reference proteome</keyword>
<dbReference type="GO" id="GO:0005576">
    <property type="term" value="C:extracellular region"/>
    <property type="evidence" value="ECO:0007669"/>
    <property type="project" value="UniProtKB-SubCell"/>
</dbReference>
<dbReference type="EC" id="3.1.1.-" evidence="31"/>
<evidence type="ECO:0000256" key="32">
    <source>
        <dbReference type="SAM" id="Phobius"/>
    </source>
</evidence>
<dbReference type="InterPro" id="IPR019826">
    <property type="entry name" value="Carboxylesterase_B_AS"/>
</dbReference>
<dbReference type="PANTHER" id="PTHR43903">
    <property type="entry name" value="NEUROLIGIN"/>
    <property type="match status" value="1"/>
</dbReference>
<keyword evidence="7 31" id="KW-0378">Hydrolase</keyword>
<comment type="catalytic activity">
    <reaction evidence="21">
        <text>9-(9Z-octadecenoyloxy)-octadecanoate + H2O = 9-hydroxy-octadecanoate + (9Z)-octadecenoate + H(+)</text>
        <dbReference type="Rhea" id="RHEA:52048"/>
        <dbReference type="ChEBI" id="CHEBI:15377"/>
        <dbReference type="ChEBI" id="CHEBI:15378"/>
        <dbReference type="ChEBI" id="CHEBI:30823"/>
        <dbReference type="ChEBI" id="CHEBI:136282"/>
        <dbReference type="ChEBI" id="CHEBI:136286"/>
    </reaction>
    <physiologicalReaction direction="left-to-right" evidence="21">
        <dbReference type="Rhea" id="RHEA:52049"/>
    </physiologicalReaction>
</comment>
<dbReference type="InterPro" id="IPR051093">
    <property type="entry name" value="Neuroligin/BSAL"/>
</dbReference>
<comment type="catalytic activity">
    <reaction evidence="27">
        <text>an acetyl ester + H2O = an aliphatic alcohol + acetate + H(+)</text>
        <dbReference type="Rhea" id="RHEA:12957"/>
        <dbReference type="ChEBI" id="CHEBI:2571"/>
        <dbReference type="ChEBI" id="CHEBI:15377"/>
        <dbReference type="ChEBI" id="CHEBI:15378"/>
        <dbReference type="ChEBI" id="CHEBI:30089"/>
        <dbReference type="ChEBI" id="CHEBI:47622"/>
        <dbReference type="EC" id="3.1.1.6"/>
    </reaction>
    <physiologicalReaction direction="left-to-right" evidence="27">
        <dbReference type="Rhea" id="RHEA:12958"/>
    </physiologicalReaction>
</comment>
<dbReference type="GO" id="GO:0004806">
    <property type="term" value="F:triacylglycerol lipase activity"/>
    <property type="evidence" value="ECO:0007669"/>
    <property type="project" value="UniProtKB-EC"/>
</dbReference>